<dbReference type="CDD" id="cd05476">
    <property type="entry name" value="pepsin_A_like_plant"/>
    <property type="match status" value="1"/>
</dbReference>
<dbReference type="InterPro" id="IPR001461">
    <property type="entry name" value="Aspartic_peptidase_A1"/>
</dbReference>
<comment type="similarity">
    <text evidence="1 7">Belongs to the peptidase A1 family.</text>
</comment>
<dbReference type="InterPro" id="IPR001969">
    <property type="entry name" value="Aspartic_peptidase_AS"/>
</dbReference>
<dbReference type="InterPro" id="IPR051708">
    <property type="entry name" value="Plant_Aspart_Prot_A1"/>
</dbReference>
<feature type="active site" evidence="6">
    <location>
        <position position="315"/>
    </location>
</feature>
<dbReference type="Gene3D" id="2.40.70.10">
    <property type="entry name" value="Acid Proteases"/>
    <property type="match status" value="2"/>
</dbReference>
<keyword evidence="5" id="KW-0325">Glycoprotein</keyword>
<feature type="signal peptide" evidence="8">
    <location>
        <begin position="1"/>
        <end position="21"/>
    </location>
</feature>
<keyword evidence="3 7" id="KW-0064">Aspartyl protease</keyword>
<evidence type="ECO:0000256" key="1">
    <source>
        <dbReference type="ARBA" id="ARBA00007447"/>
    </source>
</evidence>
<dbReference type="GO" id="GO:0004190">
    <property type="term" value="F:aspartic-type endopeptidase activity"/>
    <property type="evidence" value="ECO:0007669"/>
    <property type="project" value="UniProtKB-KW"/>
</dbReference>
<dbReference type="AlphaFoldDB" id="A0AAV8HQI9"/>
<dbReference type="InterPro" id="IPR034161">
    <property type="entry name" value="Pepsin-like_plant"/>
</dbReference>
<protein>
    <recommendedName>
        <fullName evidence="9">Peptidase A1 domain-containing protein</fullName>
    </recommendedName>
</protein>
<evidence type="ECO:0000256" key="6">
    <source>
        <dbReference type="PIRSR" id="PIRSR601461-1"/>
    </source>
</evidence>
<evidence type="ECO:0000256" key="8">
    <source>
        <dbReference type="SAM" id="SignalP"/>
    </source>
</evidence>
<evidence type="ECO:0000256" key="5">
    <source>
        <dbReference type="ARBA" id="ARBA00023180"/>
    </source>
</evidence>
<dbReference type="PROSITE" id="PS00141">
    <property type="entry name" value="ASP_PROTEASE"/>
    <property type="match status" value="2"/>
</dbReference>
<dbReference type="PRINTS" id="PR00792">
    <property type="entry name" value="PEPSIN"/>
</dbReference>
<keyword evidence="2 7" id="KW-0645">Protease</keyword>
<evidence type="ECO:0000256" key="4">
    <source>
        <dbReference type="ARBA" id="ARBA00022801"/>
    </source>
</evidence>
<dbReference type="InterPro" id="IPR021109">
    <property type="entry name" value="Peptidase_aspartic_dom_sf"/>
</dbReference>
<evidence type="ECO:0000313" key="10">
    <source>
        <dbReference type="EMBL" id="KAJ4817876.1"/>
    </source>
</evidence>
<evidence type="ECO:0000256" key="7">
    <source>
        <dbReference type="RuleBase" id="RU000454"/>
    </source>
</evidence>
<keyword evidence="4 7" id="KW-0378">Hydrolase</keyword>
<evidence type="ECO:0000313" key="11">
    <source>
        <dbReference type="Proteomes" id="UP001140206"/>
    </source>
</evidence>
<proteinExistence type="inferred from homology"/>
<dbReference type="InterPro" id="IPR033121">
    <property type="entry name" value="PEPTIDASE_A1"/>
</dbReference>
<sequence length="436" mass="48227">MMQHMVSTLLLLLSLLSLSHSLPDGLRAELTHVDAGSNYTKLELLQRMVHRSKTRARFLASTNTDFSEDFIIPSLPSSNDNKTYHNEFLIKLSIGTPPQPFVLTLDTGSDLIWTQCQPLVHNFSQPYPFFNPQKSSTFFYTLCSFPLCNEIDIPEPQCSTQNLCMYKYNASYGDGSYTSGFLARETFTLGSTPLTNVFFGCGNDNVGVYRSNECGIAGFGRGTLSLISQLGYGQFAYCFTSFGESKSSPVLFGSTADLRRYEKGLIQSTPFFVNPIHPIFYYLYLKGITVGAMLLPIPPLTFAVKSDGSGGVIIDSGTAITSFPEAVFDIVTSAFISQVKLPVVKGDFVDLLCFSLPSASSQKFQPPKFIFHFEGADLELPPENYMHQEKQMACLAMSGDSGPRTVIGNFQQQNFHVLYDLVGEQLSFVPAQCDQL</sequence>
<gene>
    <name evidence="10" type="ORF">LUZ62_030442</name>
</gene>
<dbReference type="GO" id="GO:0005576">
    <property type="term" value="C:extracellular region"/>
    <property type="evidence" value="ECO:0007669"/>
    <property type="project" value="TreeGrafter"/>
</dbReference>
<dbReference type="GO" id="GO:0006508">
    <property type="term" value="P:proteolysis"/>
    <property type="evidence" value="ECO:0007669"/>
    <property type="project" value="UniProtKB-KW"/>
</dbReference>
<feature type="domain" description="Peptidase A1" evidence="9">
    <location>
        <begin position="88"/>
        <end position="429"/>
    </location>
</feature>
<dbReference type="PROSITE" id="PS51767">
    <property type="entry name" value="PEPTIDASE_A1"/>
    <property type="match status" value="1"/>
</dbReference>
<dbReference type="SUPFAM" id="SSF50630">
    <property type="entry name" value="Acid proteases"/>
    <property type="match status" value="1"/>
</dbReference>
<evidence type="ECO:0000256" key="2">
    <source>
        <dbReference type="ARBA" id="ARBA00022670"/>
    </source>
</evidence>
<organism evidence="10 11">
    <name type="scientific">Rhynchospora pubera</name>
    <dbReference type="NCBI Taxonomy" id="906938"/>
    <lineage>
        <taxon>Eukaryota</taxon>
        <taxon>Viridiplantae</taxon>
        <taxon>Streptophyta</taxon>
        <taxon>Embryophyta</taxon>
        <taxon>Tracheophyta</taxon>
        <taxon>Spermatophyta</taxon>
        <taxon>Magnoliopsida</taxon>
        <taxon>Liliopsida</taxon>
        <taxon>Poales</taxon>
        <taxon>Cyperaceae</taxon>
        <taxon>Cyperoideae</taxon>
        <taxon>Rhynchosporeae</taxon>
        <taxon>Rhynchospora</taxon>
    </lineage>
</organism>
<dbReference type="PANTHER" id="PTHR47967">
    <property type="entry name" value="OS07G0603500 PROTEIN-RELATED"/>
    <property type="match status" value="1"/>
</dbReference>
<evidence type="ECO:0000256" key="3">
    <source>
        <dbReference type="ARBA" id="ARBA00022750"/>
    </source>
</evidence>
<dbReference type="PANTHER" id="PTHR47967:SF31">
    <property type="entry name" value="ASPARTYL PROTEASE FAMILY PROTEIN"/>
    <property type="match status" value="1"/>
</dbReference>
<dbReference type="Pfam" id="PF14541">
    <property type="entry name" value="TAXi_C"/>
    <property type="match status" value="1"/>
</dbReference>
<keyword evidence="8" id="KW-0732">Signal</keyword>
<reference evidence="10" key="1">
    <citation type="submission" date="2022-08" db="EMBL/GenBank/DDBJ databases">
        <authorList>
            <person name="Marques A."/>
        </authorList>
    </citation>
    <scope>NUCLEOTIDE SEQUENCE</scope>
    <source>
        <strain evidence="10">RhyPub2mFocal</strain>
        <tissue evidence="10">Leaves</tissue>
    </source>
</reference>
<dbReference type="Pfam" id="PF14543">
    <property type="entry name" value="TAXi_N"/>
    <property type="match status" value="1"/>
</dbReference>
<feature type="chain" id="PRO_5043832523" description="Peptidase A1 domain-containing protein" evidence="8">
    <location>
        <begin position="22"/>
        <end position="436"/>
    </location>
</feature>
<name>A0AAV8HQI9_9POAL</name>
<evidence type="ECO:0000259" key="9">
    <source>
        <dbReference type="PROSITE" id="PS51767"/>
    </source>
</evidence>
<feature type="active site" evidence="6">
    <location>
        <position position="106"/>
    </location>
</feature>
<accession>A0AAV8HQI9</accession>
<dbReference type="InterPro" id="IPR032799">
    <property type="entry name" value="TAXi_C"/>
</dbReference>
<comment type="caution">
    <text evidence="10">The sequence shown here is derived from an EMBL/GenBank/DDBJ whole genome shotgun (WGS) entry which is preliminary data.</text>
</comment>
<keyword evidence="11" id="KW-1185">Reference proteome</keyword>
<dbReference type="InterPro" id="IPR032861">
    <property type="entry name" value="TAXi_N"/>
</dbReference>
<dbReference type="Proteomes" id="UP001140206">
    <property type="component" value="Chromosome 1"/>
</dbReference>
<dbReference type="EMBL" id="JAMFTS010000001">
    <property type="protein sequence ID" value="KAJ4817876.1"/>
    <property type="molecule type" value="Genomic_DNA"/>
</dbReference>